<dbReference type="AlphaFoldDB" id="A0A5D0CSI3"/>
<dbReference type="InterPro" id="IPR029056">
    <property type="entry name" value="Ribokinase-like"/>
</dbReference>
<dbReference type="OrthoDB" id="9813569at2"/>
<evidence type="ECO:0000256" key="2">
    <source>
        <dbReference type="ARBA" id="ARBA00022679"/>
    </source>
</evidence>
<dbReference type="EMBL" id="VSDO01000002">
    <property type="protein sequence ID" value="TYA12941.1"/>
    <property type="molecule type" value="Genomic_DNA"/>
</dbReference>
<keyword evidence="2" id="KW-0808">Transferase</keyword>
<dbReference type="RefSeq" id="WP_148451542.1">
    <property type="nucleotide sequence ID" value="NZ_VSDO01000002.1"/>
</dbReference>
<keyword evidence="3 5" id="KW-0418">Kinase</keyword>
<comment type="caution">
    <text evidence="5">The sequence shown here is derived from an EMBL/GenBank/DDBJ whole genome shotgun (WGS) entry which is preliminary data.</text>
</comment>
<dbReference type="PANTHER" id="PTHR43085">
    <property type="entry name" value="HEXOKINASE FAMILY MEMBER"/>
    <property type="match status" value="1"/>
</dbReference>
<evidence type="ECO:0000313" key="6">
    <source>
        <dbReference type="Proteomes" id="UP000325218"/>
    </source>
</evidence>
<organism evidence="5 6">
    <name type="scientific">Paenibacillus faecis</name>
    <dbReference type="NCBI Taxonomy" id="862114"/>
    <lineage>
        <taxon>Bacteria</taxon>
        <taxon>Bacillati</taxon>
        <taxon>Bacillota</taxon>
        <taxon>Bacilli</taxon>
        <taxon>Bacillales</taxon>
        <taxon>Paenibacillaceae</taxon>
        <taxon>Paenibacillus</taxon>
    </lineage>
</organism>
<evidence type="ECO:0000256" key="3">
    <source>
        <dbReference type="ARBA" id="ARBA00022777"/>
    </source>
</evidence>
<name>A0A5D0CSI3_9BACL</name>
<sequence>MINLVGVITADLILAQVKGRPDFGEEHMVDTMILRPGGLANTIFPLAKLGVKQRVISLLGQDDYGSKIYDEIAPLIENELARTEKGTVLSVSIVKEGGDRYFVTYKGNADDLTAASVEGEKDFDAARATLLYGYFLAPGFGPEAARTCLKRAKAAGQITFFDANSAIDGWSLKSRQEIISFLPHIDYFMPNDEEILHLTGASDVDQAAEELISLGANTIIVKRGSRGASSYTRSGAVHHAGFPVKAYDTTGAGDSFNAGFIHSVLEGKPMEEALRYGNMLASIVVSKKEDRYPAPAEIERNIMEMQAGNGSK</sequence>
<dbReference type="Pfam" id="PF00294">
    <property type="entry name" value="PfkB"/>
    <property type="match status" value="1"/>
</dbReference>
<evidence type="ECO:0000259" key="4">
    <source>
        <dbReference type="Pfam" id="PF00294"/>
    </source>
</evidence>
<dbReference type="GO" id="GO:0016301">
    <property type="term" value="F:kinase activity"/>
    <property type="evidence" value="ECO:0007669"/>
    <property type="project" value="UniProtKB-KW"/>
</dbReference>
<dbReference type="CDD" id="cd01166">
    <property type="entry name" value="KdgK"/>
    <property type="match status" value="1"/>
</dbReference>
<evidence type="ECO:0000256" key="1">
    <source>
        <dbReference type="ARBA" id="ARBA00010688"/>
    </source>
</evidence>
<dbReference type="PANTHER" id="PTHR43085:SF57">
    <property type="entry name" value="CARBOHYDRATE KINASE PFKB DOMAIN-CONTAINING PROTEIN"/>
    <property type="match status" value="1"/>
</dbReference>
<gene>
    <name evidence="5" type="ORF">FRY98_09600</name>
</gene>
<comment type="similarity">
    <text evidence="1">Belongs to the carbohydrate kinase PfkB family.</text>
</comment>
<dbReference type="Gene3D" id="3.40.1190.20">
    <property type="match status" value="1"/>
</dbReference>
<dbReference type="PROSITE" id="PS00584">
    <property type="entry name" value="PFKB_KINASES_2"/>
    <property type="match status" value="1"/>
</dbReference>
<dbReference type="SUPFAM" id="SSF53613">
    <property type="entry name" value="Ribokinase-like"/>
    <property type="match status" value="1"/>
</dbReference>
<proteinExistence type="inferred from homology"/>
<dbReference type="InterPro" id="IPR011611">
    <property type="entry name" value="PfkB_dom"/>
</dbReference>
<feature type="domain" description="Carbohydrate kinase PfkB" evidence="4">
    <location>
        <begin position="5"/>
        <end position="295"/>
    </location>
</feature>
<reference evidence="5 6" key="1">
    <citation type="submission" date="2019-08" db="EMBL/GenBank/DDBJ databases">
        <title>Genome sequencing of Paenibacillus faecis DSM 23593(T).</title>
        <authorList>
            <person name="Kook J.-K."/>
            <person name="Park S.-N."/>
            <person name="Lim Y.K."/>
        </authorList>
    </citation>
    <scope>NUCLEOTIDE SEQUENCE [LARGE SCALE GENOMIC DNA]</scope>
    <source>
        <strain evidence="5 6">DSM 23593</strain>
    </source>
</reference>
<evidence type="ECO:0000313" key="5">
    <source>
        <dbReference type="EMBL" id="TYA12941.1"/>
    </source>
</evidence>
<keyword evidence="6" id="KW-1185">Reference proteome</keyword>
<dbReference type="InterPro" id="IPR050306">
    <property type="entry name" value="PfkB_Carbo_kinase"/>
</dbReference>
<dbReference type="Proteomes" id="UP000325218">
    <property type="component" value="Unassembled WGS sequence"/>
</dbReference>
<accession>A0A5D0CSI3</accession>
<protein>
    <submittedName>
        <fullName evidence="5">Carbohydrate kinase family protein</fullName>
    </submittedName>
</protein>
<dbReference type="InterPro" id="IPR002173">
    <property type="entry name" value="Carboh/pur_kinase_PfkB_CS"/>
</dbReference>